<dbReference type="GO" id="GO:0032259">
    <property type="term" value="P:methylation"/>
    <property type="evidence" value="ECO:0007669"/>
    <property type="project" value="UniProtKB-KW"/>
</dbReference>
<dbReference type="InterPro" id="IPR029063">
    <property type="entry name" value="SAM-dependent_MTases_sf"/>
</dbReference>
<proteinExistence type="predicted"/>
<dbReference type="EMBL" id="WUQX01000001">
    <property type="protein sequence ID" value="MXP75906.1"/>
    <property type="molecule type" value="Genomic_DNA"/>
</dbReference>
<feature type="domain" description="C-methyltransferase" evidence="2">
    <location>
        <begin position="16"/>
        <end position="81"/>
    </location>
</feature>
<dbReference type="InterPro" id="IPR013691">
    <property type="entry name" value="MeTrfase_14"/>
</dbReference>
<keyword evidence="3" id="KW-0489">Methyltransferase</keyword>
<sequence>MNGIYYNQYKDYVESYHQGRKLVLFGAGRRAFEIIYDYYLNEEISFICDNSTEKQGGSILNIPICTPEKLRENPDGYVVLITVMEAFAVKRISQQLEEMKIRHYYPAAILDFVNMIERYDTDGNKKYHEFHTFQVIQDNMDKLLQVREMLCDQKSVEVFDAYIEKVQYNVKNYDDIADNLYEHYFSDNIFRYSDQEYFVDGGAYDGDDSIWFAEQLKQEGKHLEKAYCFEPDGGNFSRTCTNFQKYFGVEISGNGDMAHCGHMTVYRSGLYDKDDRADFIAYGMHCSRFEENGYGADKIPTMRLDSVIGDEKVTFIKFDLEGADIPAIVGASETIRKNKPKLALSIYHDIEDLWEIPLMIKELVPEYKLFVRHHTKFEWDKVLYAALDRDLK</sequence>
<comment type="caution">
    <text evidence="3">The sequence shown here is derived from an EMBL/GenBank/DDBJ whole genome shotgun (WGS) entry which is preliminary data.</text>
</comment>
<dbReference type="Gene3D" id="3.40.50.150">
    <property type="entry name" value="Vaccinia Virus protein VP39"/>
    <property type="match status" value="1"/>
</dbReference>
<dbReference type="SUPFAM" id="SSF53335">
    <property type="entry name" value="S-adenosyl-L-methionine-dependent methyltransferases"/>
    <property type="match status" value="1"/>
</dbReference>
<name>A0A7X3MGE8_9FIRM</name>
<accession>A0A7X3MGE8</accession>
<keyword evidence="4" id="KW-1185">Reference proteome</keyword>
<evidence type="ECO:0000259" key="1">
    <source>
        <dbReference type="Pfam" id="PF05050"/>
    </source>
</evidence>
<dbReference type="RefSeq" id="WP_159751090.1">
    <property type="nucleotide sequence ID" value="NZ_WUQX01000001.1"/>
</dbReference>
<dbReference type="Pfam" id="PF08484">
    <property type="entry name" value="Methyltransf_14"/>
    <property type="match status" value="1"/>
</dbReference>
<feature type="domain" description="Methyltransferase FkbM" evidence="1">
    <location>
        <begin position="200"/>
        <end position="354"/>
    </location>
</feature>
<dbReference type="AlphaFoldDB" id="A0A7X3MGE8"/>
<dbReference type="NCBIfam" id="TIGR01444">
    <property type="entry name" value="fkbM_fam"/>
    <property type="match status" value="1"/>
</dbReference>
<dbReference type="InterPro" id="IPR052514">
    <property type="entry name" value="SAM-dependent_MTase"/>
</dbReference>
<dbReference type="Pfam" id="PF05050">
    <property type="entry name" value="Methyltransf_21"/>
    <property type="match status" value="1"/>
</dbReference>
<gene>
    <name evidence="3" type="ORF">GN277_11080</name>
</gene>
<evidence type="ECO:0000259" key="2">
    <source>
        <dbReference type="Pfam" id="PF08484"/>
    </source>
</evidence>
<reference evidence="3 4" key="1">
    <citation type="submission" date="2019-12" db="EMBL/GenBank/DDBJ databases">
        <title>Sporaefaciens musculi gen. nov., sp. nov., a novel bacterium isolated from the caecum of an obese mouse.</title>
        <authorList>
            <person name="Rasmussen T.S."/>
            <person name="Streidl T."/>
            <person name="Hitch T.C.A."/>
            <person name="Wortmann E."/>
            <person name="Deptula P."/>
            <person name="Hansen M."/>
            <person name="Nielsen D.S."/>
            <person name="Clavel T."/>
            <person name="Vogensen F.K."/>
        </authorList>
    </citation>
    <scope>NUCLEOTIDE SEQUENCE [LARGE SCALE GENOMIC DNA]</scope>
    <source>
        <strain evidence="3 4">WCA-9-b2</strain>
    </source>
</reference>
<dbReference type="Proteomes" id="UP000460412">
    <property type="component" value="Unassembled WGS sequence"/>
</dbReference>
<protein>
    <submittedName>
        <fullName evidence="3">FkbM family methyltransferase</fullName>
    </submittedName>
</protein>
<evidence type="ECO:0000313" key="4">
    <source>
        <dbReference type="Proteomes" id="UP000460412"/>
    </source>
</evidence>
<dbReference type="PANTHER" id="PTHR34203">
    <property type="entry name" value="METHYLTRANSFERASE, FKBM FAMILY PROTEIN"/>
    <property type="match status" value="1"/>
</dbReference>
<organism evidence="3 4">
    <name type="scientific">Sporofaciens musculi</name>
    <dbReference type="NCBI Taxonomy" id="2681861"/>
    <lineage>
        <taxon>Bacteria</taxon>
        <taxon>Bacillati</taxon>
        <taxon>Bacillota</taxon>
        <taxon>Clostridia</taxon>
        <taxon>Lachnospirales</taxon>
        <taxon>Lachnospiraceae</taxon>
        <taxon>Sporofaciens</taxon>
    </lineage>
</organism>
<dbReference type="PANTHER" id="PTHR34203:SF15">
    <property type="entry name" value="SLL1173 PROTEIN"/>
    <property type="match status" value="1"/>
</dbReference>
<dbReference type="InterPro" id="IPR006342">
    <property type="entry name" value="FkbM_mtfrase"/>
</dbReference>
<dbReference type="GO" id="GO:0008168">
    <property type="term" value="F:methyltransferase activity"/>
    <property type="evidence" value="ECO:0007669"/>
    <property type="project" value="UniProtKB-KW"/>
</dbReference>
<evidence type="ECO:0000313" key="3">
    <source>
        <dbReference type="EMBL" id="MXP75906.1"/>
    </source>
</evidence>
<dbReference type="Gene3D" id="3.40.50.720">
    <property type="entry name" value="NAD(P)-binding Rossmann-like Domain"/>
    <property type="match status" value="1"/>
</dbReference>
<keyword evidence="3" id="KW-0808">Transferase</keyword>